<dbReference type="EMBL" id="BDIP01000542">
    <property type="protein sequence ID" value="GCA62357.1"/>
    <property type="molecule type" value="Genomic_DNA"/>
</dbReference>
<feature type="non-terminal residue" evidence="3">
    <location>
        <position position="1"/>
    </location>
</feature>
<accession>A0A391NM98</accession>
<name>A0A391NM98_9EUKA</name>
<evidence type="ECO:0000313" key="3">
    <source>
        <dbReference type="EMBL" id="GCA62971.1"/>
    </source>
</evidence>
<dbReference type="AlphaFoldDB" id="A0A391NM98"/>
<feature type="region of interest" description="Disordered" evidence="1">
    <location>
        <begin position="85"/>
        <end position="111"/>
    </location>
</feature>
<protein>
    <submittedName>
        <fullName evidence="3">Uncharacterized protein</fullName>
    </submittedName>
</protein>
<evidence type="ECO:0000313" key="4">
    <source>
        <dbReference type="Proteomes" id="UP000265618"/>
    </source>
</evidence>
<evidence type="ECO:0000313" key="2">
    <source>
        <dbReference type="EMBL" id="GCA62357.1"/>
    </source>
</evidence>
<reference evidence="3 4" key="2">
    <citation type="journal article" date="2018" name="PLoS ONE">
        <title>The draft genome of Kipferlia bialata reveals reductive genome evolution in fornicate parasites.</title>
        <authorList>
            <person name="Tanifuji G."/>
            <person name="Takabayashi S."/>
            <person name="Kume K."/>
            <person name="Takagi M."/>
            <person name="Nakayama T."/>
            <person name="Kamikawa R."/>
            <person name="Inagaki Y."/>
            <person name="Hashimoto T."/>
        </authorList>
    </citation>
    <scope>NUCLEOTIDE SEQUENCE [LARGE SCALE GENOMIC DNA]</scope>
    <source>
        <strain evidence="3">NY0173</strain>
    </source>
</reference>
<proteinExistence type="predicted"/>
<gene>
    <name evidence="2" type="ORF">KIPB_003000</name>
    <name evidence="3" type="ORF">KIPB_007061</name>
</gene>
<dbReference type="Proteomes" id="UP000265618">
    <property type="component" value="Unassembled WGS sequence"/>
</dbReference>
<feature type="compositionally biased region" description="Basic residues" evidence="1">
    <location>
        <begin position="87"/>
        <end position="97"/>
    </location>
</feature>
<organism evidence="3 4">
    <name type="scientific">Kipferlia bialata</name>
    <dbReference type="NCBI Taxonomy" id="797122"/>
    <lineage>
        <taxon>Eukaryota</taxon>
        <taxon>Metamonada</taxon>
        <taxon>Carpediemonas-like organisms</taxon>
        <taxon>Kipferlia</taxon>
    </lineage>
</organism>
<comment type="caution">
    <text evidence="3">The sequence shown here is derived from an EMBL/GenBank/DDBJ whole genome shotgun (WGS) entry which is preliminary data.</text>
</comment>
<keyword evidence="4" id="KW-1185">Reference proteome</keyword>
<feature type="compositionally biased region" description="Low complexity" evidence="1">
    <location>
        <begin position="98"/>
        <end position="111"/>
    </location>
</feature>
<sequence length="135" mass="14709">RLDVDLVALRQAETASSVLGLLMAEERQSMRLVHRYVSTVIRLRRQGVVPDSIFVRAVPSLYALCTHILGAGRRTPEDLALDVRVGTHPHPHKHHGRPGQASTSSSASPAVDADRVAADLAELLTEMWPVLAGQH</sequence>
<reference evidence="3" key="1">
    <citation type="submission" date="2016-10" db="EMBL/GenBank/DDBJ databases">
        <authorList>
            <person name="Tanifuji G."/>
            <person name="Kume K."/>
            <person name="Nakayama T."/>
            <person name="Takabayashi S."/>
            <person name="Hashimoto T."/>
        </authorList>
    </citation>
    <scope>NUCLEOTIDE SEQUENCE</scope>
    <source>
        <strain evidence="3">NY0173</strain>
    </source>
</reference>
<evidence type="ECO:0000256" key="1">
    <source>
        <dbReference type="SAM" id="MobiDB-lite"/>
    </source>
</evidence>
<dbReference type="EMBL" id="BDIP01001924">
    <property type="protein sequence ID" value="GCA62971.1"/>
    <property type="molecule type" value="Genomic_DNA"/>
</dbReference>